<evidence type="ECO:0000256" key="6">
    <source>
        <dbReference type="PIRNR" id="PIRNR028763"/>
    </source>
</evidence>
<evidence type="ECO:0000256" key="5">
    <source>
        <dbReference type="ARBA" id="ARBA00023242"/>
    </source>
</evidence>
<evidence type="ECO:0000256" key="2">
    <source>
        <dbReference type="ARBA" id="ARBA00011038"/>
    </source>
</evidence>
<evidence type="ECO:0000256" key="1">
    <source>
        <dbReference type="ARBA" id="ARBA00004123"/>
    </source>
</evidence>
<dbReference type="Proteomes" id="UP000267251">
    <property type="component" value="Unassembled WGS sequence"/>
</dbReference>
<comment type="function">
    <text evidence="6">DNA-dependent RNA polymerase catalyzes the transcription of DNA into RNA using the four ribonucleoside triphosphates as substrates. Specific peripheric component of RNA polymerase III which synthesizes small RNAs, such as 5S rRNA and tRNAs.</text>
</comment>
<dbReference type="AlphaFoldDB" id="A0A4V1IYM0"/>
<dbReference type="PIRSF" id="PIRSF028763">
    <property type="entry name" value="RNA_pol_Rpc34"/>
    <property type="match status" value="1"/>
</dbReference>
<comment type="subcellular location">
    <subcellularLocation>
        <location evidence="1 6">Nucleus</location>
    </subcellularLocation>
</comment>
<dbReference type="InterPro" id="IPR036390">
    <property type="entry name" value="WH_DNA-bd_sf"/>
</dbReference>
<evidence type="ECO:0000256" key="3">
    <source>
        <dbReference type="ARBA" id="ARBA00022478"/>
    </source>
</evidence>
<dbReference type="Gene3D" id="1.10.10.10">
    <property type="entry name" value="Winged helix-like DNA-binding domain superfamily/Winged helix DNA-binding domain"/>
    <property type="match status" value="1"/>
</dbReference>
<dbReference type="PANTHER" id="PTHR12780">
    <property type="entry name" value="RNA POLYMERASE III DNA DIRECTED , 39KD SUBUNIT-RELATED"/>
    <property type="match status" value="1"/>
</dbReference>
<keyword evidence="4 6" id="KW-0804">Transcription</keyword>
<evidence type="ECO:0000256" key="4">
    <source>
        <dbReference type="ARBA" id="ARBA00023163"/>
    </source>
</evidence>
<name>A0A4V1IYM0_9FUNG</name>
<dbReference type="GO" id="GO:0005737">
    <property type="term" value="C:cytoplasm"/>
    <property type="evidence" value="ECO:0007669"/>
    <property type="project" value="UniProtKB-ARBA"/>
</dbReference>
<keyword evidence="8" id="KW-1185">Reference proteome</keyword>
<comment type="similarity">
    <text evidence="2 6">Belongs to the eukaryotic RPC34/RPC39 RNA polymerase subunit family.</text>
</comment>
<dbReference type="InterPro" id="IPR036388">
    <property type="entry name" value="WH-like_DNA-bd_sf"/>
</dbReference>
<reference evidence="8" key="1">
    <citation type="journal article" date="2018" name="Nat. Microbiol.">
        <title>Leveraging single-cell genomics to expand the fungal tree of life.</title>
        <authorList>
            <person name="Ahrendt S.R."/>
            <person name="Quandt C.A."/>
            <person name="Ciobanu D."/>
            <person name="Clum A."/>
            <person name="Salamov A."/>
            <person name="Andreopoulos B."/>
            <person name="Cheng J.F."/>
            <person name="Woyke T."/>
            <person name="Pelin A."/>
            <person name="Henrissat B."/>
            <person name="Reynolds N.K."/>
            <person name="Benny G.L."/>
            <person name="Smith M.E."/>
            <person name="James T.Y."/>
            <person name="Grigoriev I.V."/>
        </authorList>
    </citation>
    <scope>NUCLEOTIDE SEQUENCE [LARGE SCALE GENOMIC DNA]</scope>
</reference>
<dbReference type="GO" id="GO:0006383">
    <property type="term" value="P:transcription by RNA polymerase III"/>
    <property type="evidence" value="ECO:0007669"/>
    <property type="project" value="UniProtKB-UniRule"/>
</dbReference>
<proteinExistence type="inferred from homology"/>
<evidence type="ECO:0000313" key="7">
    <source>
        <dbReference type="EMBL" id="RKP15029.1"/>
    </source>
</evidence>
<evidence type="ECO:0000313" key="8">
    <source>
        <dbReference type="Proteomes" id="UP000267251"/>
    </source>
</evidence>
<accession>A0A4V1IYM0</accession>
<protein>
    <recommendedName>
        <fullName evidence="6">DNA-directed RNA polymerase III subunit RPC6</fullName>
        <shortName evidence="6">RNA polymerase III subunit C6</shortName>
    </recommendedName>
</protein>
<keyword evidence="3 6" id="KW-0240">DNA-directed RNA polymerase</keyword>
<dbReference type="InterPro" id="IPR007832">
    <property type="entry name" value="RNA_pol_Rpc34"/>
</dbReference>
<dbReference type="InterPro" id="IPR016049">
    <property type="entry name" value="RNA_pol_Rpc34-like"/>
</dbReference>
<dbReference type="SUPFAM" id="SSF46785">
    <property type="entry name" value="Winged helix' DNA-binding domain"/>
    <property type="match status" value="1"/>
</dbReference>
<dbReference type="OrthoDB" id="613763at2759"/>
<sequence>MSTLGGEERLVYQTVADAQNEGIWTRHIRDRTNLPQSSLTRVIKGLESRGLIKAVKSVKFPTKKIYMLSEITPSTEVTGGPWFSDQELDVDFIRVLSNHAYRFIYHRSFPRRGDALFTIHANLPSTQDVQRSVNESGVIKEILSAEHVQSLLEVLELDGKIERRNPVADIGDWGLDGDDESSVGGTRGRGDMGTSWVWKALKNPKTGNVWSDVPCGSCPMFDFCSDNGPVSPANCLYFDQWFDL</sequence>
<dbReference type="FunFam" id="1.10.10.10:FF:000116">
    <property type="entry name" value="DNA-directed RNA polymerase III subunit RPC6"/>
    <property type="match status" value="1"/>
</dbReference>
<dbReference type="GO" id="GO:0005654">
    <property type="term" value="C:nucleoplasm"/>
    <property type="evidence" value="ECO:0007669"/>
    <property type="project" value="UniProtKB-ARBA"/>
</dbReference>
<dbReference type="Pfam" id="PF05158">
    <property type="entry name" value="RNA_pol_Rpc34"/>
    <property type="match status" value="1"/>
</dbReference>
<gene>
    <name evidence="7" type="ORF">BJ684DRAFT_22393</name>
</gene>
<organism evidence="7 8">
    <name type="scientific">Piptocephalis cylindrospora</name>
    <dbReference type="NCBI Taxonomy" id="1907219"/>
    <lineage>
        <taxon>Eukaryota</taxon>
        <taxon>Fungi</taxon>
        <taxon>Fungi incertae sedis</taxon>
        <taxon>Zoopagomycota</taxon>
        <taxon>Zoopagomycotina</taxon>
        <taxon>Zoopagomycetes</taxon>
        <taxon>Zoopagales</taxon>
        <taxon>Piptocephalidaceae</taxon>
        <taxon>Piptocephalis</taxon>
    </lineage>
</organism>
<keyword evidence="5 6" id="KW-0539">Nucleus</keyword>
<dbReference type="GO" id="GO:0005666">
    <property type="term" value="C:RNA polymerase III complex"/>
    <property type="evidence" value="ECO:0007669"/>
    <property type="project" value="UniProtKB-UniRule"/>
</dbReference>
<dbReference type="EMBL" id="KZ987765">
    <property type="protein sequence ID" value="RKP15029.1"/>
    <property type="molecule type" value="Genomic_DNA"/>
</dbReference>